<keyword evidence="11" id="KW-0396">Initiation factor</keyword>
<evidence type="ECO:0000256" key="9">
    <source>
        <dbReference type="SAM" id="MobiDB-lite"/>
    </source>
</evidence>
<dbReference type="Gene3D" id="1.10.20.10">
    <property type="entry name" value="Histone, subunit A"/>
    <property type="match status" value="1"/>
</dbReference>
<dbReference type="InterPro" id="IPR019786">
    <property type="entry name" value="Zinc_finger_PHD-type_CS"/>
</dbReference>
<dbReference type="PROSITE" id="PS50016">
    <property type="entry name" value="ZF_PHD_2"/>
    <property type="match status" value="1"/>
</dbReference>
<feature type="region of interest" description="Disordered" evidence="9">
    <location>
        <begin position="969"/>
        <end position="1015"/>
    </location>
</feature>
<keyword evidence="6" id="KW-0804">Transcription</keyword>
<keyword evidence="4" id="KW-0862">Zinc</keyword>
<evidence type="ECO:0000256" key="4">
    <source>
        <dbReference type="ARBA" id="ARBA00022833"/>
    </source>
</evidence>
<feature type="compositionally biased region" description="Polar residues" evidence="9">
    <location>
        <begin position="847"/>
        <end position="864"/>
    </location>
</feature>
<feature type="compositionally biased region" description="Low complexity" evidence="9">
    <location>
        <begin position="970"/>
        <end position="992"/>
    </location>
</feature>
<feature type="compositionally biased region" description="Polar residues" evidence="9">
    <location>
        <begin position="509"/>
        <end position="528"/>
    </location>
</feature>
<accession>A0A504Y4N5</accession>
<dbReference type="Gene3D" id="3.30.40.10">
    <property type="entry name" value="Zinc/RING finger domain, C3HC4 (zinc finger)"/>
    <property type="match status" value="1"/>
</dbReference>
<feature type="region of interest" description="Disordered" evidence="9">
    <location>
        <begin position="768"/>
        <end position="885"/>
    </location>
</feature>
<dbReference type="PROSITE" id="PS01359">
    <property type="entry name" value="ZF_PHD_1"/>
    <property type="match status" value="1"/>
</dbReference>
<sequence>MSSDIRQMMSQVIAQLCYQVGFDRVSESALDLLVDVGEQYMRNFALLVTKVSTLYEGNAHLEDGILALRLLKQSPRNLLRFSEEVGPYFTNQPASCTVPLVGKVCLNVPPKNHEELESRPDYIPDYLPLHFNECEKIDTELSIFVKSKPTGPSISKTDNKLFESKNVVANTTASTNPTARVLPAWAQQTSYRITRVSIDPLTKSLVEHAPPEKTQDLSPDVSSSVRGYGLSSGTPTFNDASKVDARVETQLGFSNSSLASVSYRQGATDEQWAAALQATPVPRPGKRIVFTPSRFDPSVIPAHASSVRRSTSSTVFSTAIRRLSGSQAADNARKRPTHSVRPATNNVPKLTTANRRRRGAFGRARHWAKRRNVKKNPITSESAESSTVVDQMVNPERLLSADSTPELKTDHQSPCPVSPMGCHDQADSKSDHTPPSTPLMAAFRTRKTSPVDVHDDIEHSVSILETVPDAMKIEEELENPVAPTAIAVTNTTTSAAAAENSSPIPPSPIQTTSPGDVKINTPSMSPQPETYPPSPVVSEVIVEQMNAAPVSLPSPVRDRLRSQKKGRGRRRMAARTSIISSLFQNPLRKKAVVKPPPVAKPMDKKSSSTEERPSSTSVSQPPHSASTATEREDPVNTQSSRASTPTVKHTAAKPARHRSKRPPSPSGKSVSRRETSDVNSLSIVGHDTTHSSPASDSTEPMLDAERASLLVMLQSPQEKPILDSCMKRDLPTPVAKANTHKLELSSVPFPGKNFDRPRTLAPIAVRALPSSPSSLESSPTSSISSTSTSLLEGPVTEHMETRILNSVVPKENVLSPETERKDSMADSTQPKARLSFEVPKEDFSYAPPQSSPNSSVAASTTPITAPSGVHIGLNTSGPPPLLPFNKQSFDTLLPTSSFQPLSSGVSSTIVVSPPSLVPVTELHKSSMTSVKPTLSSTGTRPSPSSGQVPSNTPGGLRIKIRFGASEVRESVTSSLSPTSSSSSLSSGSSPSSPCAPERMPAPTRDPPASPVRMTTTSKEIKAGVVTDLKSAGDPVVSEHLSVTKTPKLVIRLGANTQSTNLSRGQPPNLWSTGKINLESTSHPMFKGGDLRGSTGVNSTVAPLPPPLQLTITRDRLSYRGRITSDASDSNITSSSGTESLLSSGEDEECVSVASKHNTLPPPPSLERLPDRGALIVSGSDGLKSASEFTSHASSSSRLTQISAGTEAIGSSVAHNQLPPLLPLFSSPADNNASQSIGNAPRLPVLDDFRTSTSSGPTSSQSASSSRKKRPRSMHKHTGSSSKRMCISSTTVTRKDPNTAPEKSSLPVVPASRVRVDSVFTDNESDDNGVSTMPDLIPVNPATREIQNSLKSAFRNSHTDALTKNPIESKTDRTQPRTKHTASISKPVYPPAIKATTIEYSQPVHTASRDRNTRKHFPSSSSSTSSSATKSRITSGSYRPSSSQVVVASAGSSYYFNSIGEQIWLCPICLLEDDGNLMIGCDSCDDWYHSTCLGLSAEPEDPHWFCPRCAGQPLPISSGTTTITHGPVQLPPLPAPTLSGTSKKRNDPGHRSTPAAISKHAKRGTKR</sequence>
<dbReference type="GO" id="GO:0046982">
    <property type="term" value="F:protein heterodimerization activity"/>
    <property type="evidence" value="ECO:0007669"/>
    <property type="project" value="InterPro"/>
</dbReference>
<dbReference type="GO" id="GO:0005669">
    <property type="term" value="C:transcription factor TFIID complex"/>
    <property type="evidence" value="ECO:0007669"/>
    <property type="project" value="TreeGrafter"/>
</dbReference>
<feature type="compositionally biased region" description="Basic residues" evidence="9">
    <location>
        <begin position="562"/>
        <end position="573"/>
    </location>
</feature>
<feature type="region of interest" description="Disordered" evidence="9">
    <location>
        <begin position="1356"/>
        <end position="1441"/>
    </location>
</feature>
<keyword evidence="3 8" id="KW-0863">Zinc-finger</keyword>
<feature type="region of interest" description="Disordered" evidence="9">
    <location>
        <begin position="922"/>
        <end position="956"/>
    </location>
</feature>
<feature type="compositionally biased region" description="Low complexity" evidence="9">
    <location>
        <begin position="1250"/>
        <end position="1264"/>
    </location>
</feature>
<feature type="region of interest" description="Disordered" evidence="9">
    <location>
        <begin position="404"/>
        <end position="436"/>
    </location>
</feature>
<feature type="compositionally biased region" description="Basic and acidic residues" evidence="9">
    <location>
        <begin position="601"/>
        <end position="613"/>
    </location>
</feature>
<evidence type="ECO:0000256" key="6">
    <source>
        <dbReference type="ARBA" id="ARBA00023163"/>
    </source>
</evidence>
<feature type="compositionally biased region" description="Basic residues" evidence="9">
    <location>
        <begin position="1265"/>
        <end position="1277"/>
    </location>
</feature>
<comment type="caution">
    <text evidence="11">The sequence shown here is derived from an EMBL/GenBank/DDBJ whole genome shotgun (WGS) entry which is preliminary data.</text>
</comment>
<keyword evidence="5" id="KW-0805">Transcription regulation</keyword>
<dbReference type="InterPro" id="IPR001965">
    <property type="entry name" value="Znf_PHD"/>
</dbReference>
<feature type="domain" description="PHD-type" evidence="10">
    <location>
        <begin position="1462"/>
        <end position="1511"/>
    </location>
</feature>
<evidence type="ECO:0000256" key="5">
    <source>
        <dbReference type="ARBA" id="ARBA00023015"/>
    </source>
</evidence>
<gene>
    <name evidence="11" type="ORF">FGIG_05851</name>
</gene>
<dbReference type="InterPro" id="IPR011011">
    <property type="entry name" value="Znf_FYVE_PHD"/>
</dbReference>
<feature type="region of interest" description="Disordered" evidence="9">
    <location>
        <begin position="1224"/>
        <end position="1306"/>
    </location>
</feature>
<feature type="compositionally biased region" description="Low complexity" evidence="9">
    <location>
        <begin position="492"/>
        <end position="502"/>
    </location>
</feature>
<feature type="compositionally biased region" description="Low complexity" evidence="9">
    <location>
        <begin position="932"/>
        <end position="945"/>
    </location>
</feature>
<dbReference type="InterPro" id="IPR006565">
    <property type="entry name" value="BTP"/>
</dbReference>
<dbReference type="PANTHER" id="PTHR46452">
    <property type="entry name" value="TRANSCRIPTION INITIATION FACTOR TFIID SUBUNIT 3"/>
    <property type="match status" value="1"/>
</dbReference>
<keyword evidence="11" id="KW-0648">Protein biosynthesis</keyword>
<dbReference type="Pfam" id="PF00628">
    <property type="entry name" value="PHD"/>
    <property type="match status" value="1"/>
</dbReference>
<dbReference type="OrthoDB" id="436852at2759"/>
<feature type="compositionally biased region" description="Basic residues" evidence="9">
    <location>
        <begin position="650"/>
        <end position="661"/>
    </location>
</feature>
<evidence type="ECO:0000313" key="11">
    <source>
        <dbReference type="EMBL" id="TPP55883.1"/>
    </source>
</evidence>
<evidence type="ECO:0000256" key="2">
    <source>
        <dbReference type="ARBA" id="ARBA00022723"/>
    </source>
</evidence>
<dbReference type="Pfam" id="PF07524">
    <property type="entry name" value="Bromo_TP"/>
    <property type="match status" value="1"/>
</dbReference>
<dbReference type="Proteomes" id="UP000316759">
    <property type="component" value="Unassembled WGS sequence"/>
</dbReference>
<dbReference type="SUPFAM" id="SSF57903">
    <property type="entry name" value="FYVE/PHD zinc finger"/>
    <property type="match status" value="1"/>
</dbReference>
<feature type="region of interest" description="Disordered" evidence="9">
    <location>
        <begin position="326"/>
        <end position="346"/>
    </location>
</feature>
<dbReference type="GO" id="GO:0008270">
    <property type="term" value="F:zinc ion binding"/>
    <property type="evidence" value="ECO:0007669"/>
    <property type="project" value="UniProtKB-KW"/>
</dbReference>
<reference evidence="11 12" key="1">
    <citation type="submission" date="2019-04" db="EMBL/GenBank/DDBJ databases">
        <title>Annotation for the trematode Fasciola gigantica.</title>
        <authorList>
            <person name="Choi Y.-J."/>
        </authorList>
    </citation>
    <scope>NUCLEOTIDE SEQUENCE [LARGE SCALE GENOMIC DNA]</scope>
    <source>
        <strain evidence="11">Uganda_cow_1</strain>
    </source>
</reference>
<feature type="compositionally biased region" description="Low complexity" evidence="9">
    <location>
        <begin position="768"/>
        <end position="791"/>
    </location>
</feature>
<feature type="region of interest" description="Disordered" evidence="9">
    <location>
        <begin position="1122"/>
        <end position="1170"/>
    </location>
</feature>
<evidence type="ECO:0000256" key="8">
    <source>
        <dbReference type="PROSITE-ProRule" id="PRU00146"/>
    </source>
</evidence>
<proteinExistence type="predicted"/>
<feature type="compositionally biased region" description="Polar residues" evidence="9">
    <location>
        <begin position="1356"/>
        <end position="1365"/>
    </location>
</feature>
<dbReference type="CDD" id="cd15522">
    <property type="entry name" value="PHD_TAF3"/>
    <property type="match status" value="1"/>
</dbReference>
<feature type="compositionally biased region" description="Low complexity" evidence="9">
    <location>
        <begin position="1418"/>
        <end position="1441"/>
    </location>
</feature>
<dbReference type="PANTHER" id="PTHR46452:SF1">
    <property type="entry name" value="TRANSCRIPTION INITIATION FACTOR TFIID SUBUNIT 3"/>
    <property type="match status" value="1"/>
</dbReference>
<feature type="compositionally biased region" description="Polar residues" evidence="9">
    <location>
        <begin position="635"/>
        <end position="647"/>
    </location>
</feature>
<feature type="compositionally biased region" description="Low complexity" evidence="9">
    <location>
        <begin position="1123"/>
        <end position="1143"/>
    </location>
</feature>
<feature type="region of interest" description="Disordered" evidence="9">
    <location>
        <begin position="552"/>
        <end position="708"/>
    </location>
</feature>
<dbReference type="InterPro" id="IPR009072">
    <property type="entry name" value="Histone-fold"/>
</dbReference>
<protein>
    <submittedName>
        <fullName evidence="11">Transcription initiation factor TFIID subunit 3</fullName>
    </submittedName>
</protein>
<feature type="region of interest" description="Disordered" evidence="9">
    <location>
        <begin position="1524"/>
        <end position="1566"/>
    </location>
</feature>
<dbReference type="GO" id="GO:0002039">
    <property type="term" value="F:p53 binding"/>
    <property type="evidence" value="ECO:0007669"/>
    <property type="project" value="TreeGrafter"/>
</dbReference>
<dbReference type="GO" id="GO:0003743">
    <property type="term" value="F:translation initiation factor activity"/>
    <property type="evidence" value="ECO:0007669"/>
    <property type="project" value="UniProtKB-KW"/>
</dbReference>
<feature type="compositionally biased region" description="Polar residues" evidence="9">
    <location>
        <begin position="1278"/>
        <end position="1291"/>
    </location>
</feature>
<dbReference type="EMBL" id="SUNJ01015273">
    <property type="protein sequence ID" value="TPP55883.1"/>
    <property type="molecule type" value="Genomic_DNA"/>
</dbReference>
<organism evidence="11 12">
    <name type="scientific">Fasciola gigantica</name>
    <name type="common">Giant liver fluke</name>
    <dbReference type="NCBI Taxonomy" id="46835"/>
    <lineage>
        <taxon>Eukaryota</taxon>
        <taxon>Metazoa</taxon>
        <taxon>Spiralia</taxon>
        <taxon>Lophotrochozoa</taxon>
        <taxon>Platyhelminthes</taxon>
        <taxon>Trematoda</taxon>
        <taxon>Digenea</taxon>
        <taxon>Plagiorchiida</taxon>
        <taxon>Echinostomata</taxon>
        <taxon>Echinostomatoidea</taxon>
        <taxon>Fasciolidae</taxon>
        <taxon>Fasciola</taxon>
    </lineage>
</organism>
<keyword evidence="12" id="KW-1185">Reference proteome</keyword>
<dbReference type="InterPro" id="IPR019787">
    <property type="entry name" value="Znf_PHD-finger"/>
</dbReference>
<keyword evidence="7" id="KW-0539">Nucleus</keyword>
<name>A0A504Y4N5_FASGI</name>
<dbReference type="SMART" id="SM00249">
    <property type="entry name" value="PHD"/>
    <property type="match status" value="1"/>
</dbReference>
<evidence type="ECO:0000256" key="1">
    <source>
        <dbReference type="ARBA" id="ARBA00004123"/>
    </source>
</evidence>
<evidence type="ECO:0000313" key="12">
    <source>
        <dbReference type="Proteomes" id="UP000316759"/>
    </source>
</evidence>
<evidence type="ECO:0000256" key="3">
    <source>
        <dbReference type="ARBA" id="ARBA00022771"/>
    </source>
</evidence>
<evidence type="ECO:0000256" key="7">
    <source>
        <dbReference type="ARBA" id="ARBA00023242"/>
    </source>
</evidence>
<dbReference type="InterPro" id="IPR013083">
    <property type="entry name" value="Znf_RING/FYVE/PHD"/>
</dbReference>
<comment type="subcellular location">
    <subcellularLocation>
        <location evidence="1">Nucleus</location>
    </subcellularLocation>
</comment>
<feature type="region of interest" description="Disordered" evidence="9">
    <location>
        <begin position="492"/>
        <end position="534"/>
    </location>
</feature>
<keyword evidence="2" id="KW-0479">Metal-binding</keyword>
<dbReference type="GO" id="GO:0045944">
    <property type="term" value="P:positive regulation of transcription by RNA polymerase II"/>
    <property type="evidence" value="ECO:0007669"/>
    <property type="project" value="TreeGrafter"/>
</dbReference>
<evidence type="ECO:0000259" key="10">
    <source>
        <dbReference type="PROSITE" id="PS50016"/>
    </source>
</evidence>
<feature type="compositionally biased region" description="Polar residues" evidence="9">
    <location>
        <begin position="1228"/>
        <end position="1237"/>
    </location>
</feature>
<dbReference type="STRING" id="46835.A0A504Y4N5"/>